<dbReference type="SMART" id="SM00959">
    <property type="entry name" value="Rho_N"/>
    <property type="match status" value="1"/>
</dbReference>
<evidence type="ECO:0000313" key="3">
    <source>
        <dbReference type="Proteomes" id="UP000504603"/>
    </source>
</evidence>
<dbReference type="Pfam" id="PF07498">
    <property type="entry name" value="Rho_N"/>
    <property type="match status" value="1"/>
</dbReference>
<feature type="compositionally biased region" description="Polar residues" evidence="1">
    <location>
        <begin position="241"/>
        <end position="255"/>
    </location>
</feature>
<feature type="region of interest" description="Disordered" evidence="1">
    <location>
        <begin position="73"/>
        <end position="143"/>
    </location>
</feature>
<feature type="compositionally biased region" description="Low complexity" evidence="1">
    <location>
        <begin position="113"/>
        <end position="127"/>
    </location>
</feature>
<keyword evidence="3" id="KW-1185">Reference proteome</keyword>
<dbReference type="InterPro" id="IPR011112">
    <property type="entry name" value="Rho-like_N"/>
</dbReference>
<name>A0A6J1DNJ1_MOMCH</name>
<dbReference type="RefSeq" id="XP_022155658.1">
    <property type="nucleotide sequence ID" value="XM_022299966.1"/>
</dbReference>
<evidence type="ECO:0000256" key="1">
    <source>
        <dbReference type="SAM" id="MobiDB-lite"/>
    </source>
</evidence>
<dbReference type="OrthoDB" id="652255at2759"/>
<dbReference type="Proteomes" id="UP000504603">
    <property type="component" value="Unplaced"/>
</dbReference>
<dbReference type="GO" id="GO:0006353">
    <property type="term" value="P:DNA-templated transcription termination"/>
    <property type="evidence" value="ECO:0007669"/>
    <property type="project" value="InterPro"/>
</dbReference>
<dbReference type="AlphaFoldDB" id="A0A6J1DNJ1"/>
<sequence length="420" mass="46754">MNPAMSQATYLLPNNVTGFGLSDGRCVPCSGVSGRAAPVSSRSLYVEHRINAQVKFPTLNCTSLGASFTCNATSGGHRRNPDFSKQNRHGFSRGRNRQNEERDGLENLEESDLLSSKNGPLLSLSSSTPKSQATATPGPREKEIVELFREVQAQLRERAAMKEEKKMEAQGHTKGSETVDSLLKLLRKHSVEQGKRSSGSSSSGGKDFSFNQVKENDPYDEGKGTSIFGLSANLREKTQEPTRSSFSRPISNFQRKSPVPRVKYQPIYPGEDSIVESTAGVNSRGLKFNGIETGSEMKSKVWAREESKRESWKELQPQRETGPGPDPDPEFELEPEPESYELEHEPDEMEPELVNLLTVSSDVNDTFDDDVKDNENFEKHEDLNSLKLAELRAIAKSRGLKRFSKIRKSELVQLLSEAQE</sequence>
<feature type="compositionally biased region" description="Basic and acidic residues" evidence="1">
    <location>
        <begin position="295"/>
        <end position="317"/>
    </location>
</feature>
<feature type="compositionally biased region" description="Basic residues" evidence="1">
    <location>
        <begin position="86"/>
        <end position="96"/>
    </location>
</feature>
<accession>A0A6J1DNJ1</accession>
<gene>
    <name evidence="4" type="primary">LOC111022735</name>
</gene>
<evidence type="ECO:0000313" key="4">
    <source>
        <dbReference type="RefSeq" id="XP_022155658.1"/>
    </source>
</evidence>
<organism evidence="3 4">
    <name type="scientific">Momordica charantia</name>
    <name type="common">Bitter gourd</name>
    <name type="synonym">Balsam pear</name>
    <dbReference type="NCBI Taxonomy" id="3673"/>
    <lineage>
        <taxon>Eukaryota</taxon>
        <taxon>Viridiplantae</taxon>
        <taxon>Streptophyta</taxon>
        <taxon>Embryophyta</taxon>
        <taxon>Tracheophyta</taxon>
        <taxon>Spermatophyta</taxon>
        <taxon>Magnoliopsida</taxon>
        <taxon>eudicotyledons</taxon>
        <taxon>Gunneridae</taxon>
        <taxon>Pentapetalae</taxon>
        <taxon>rosids</taxon>
        <taxon>fabids</taxon>
        <taxon>Cucurbitales</taxon>
        <taxon>Cucurbitaceae</taxon>
        <taxon>Momordiceae</taxon>
        <taxon>Momordica</taxon>
    </lineage>
</organism>
<feature type="domain" description="Rho termination factor-like N-terminal" evidence="2">
    <location>
        <begin position="382"/>
        <end position="420"/>
    </location>
</feature>
<feature type="compositionally biased region" description="Acidic residues" evidence="1">
    <location>
        <begin position="327"/>
        <end position="349"/>
    </location>
</feature>
<reference evidence="4" key="1">
    <citation type="submission" date="2025-08" db="UniProtKB">
        <authorList>
            <consortium name="RefSeq"/>
        </authorList>
    </citation>
    <scope>IDENTIFICATION</scope>
    <source>
        <strain evidence="4">OHB3-1</strain>
    </source>
</reference>
<feature type="region of interest" description="Disordered" evidence="1">
    <location>
        <begin position="285"/>
        <end position="349"/>
    </location>
</feature>
<feature type="region of interest" description="Disordered" evidence="1">
    <location>
        <begin position="189"/>
        <end position="265"/>
    </location>
</feature>
<protein>
    <submittedName>
        <fullName evidence="4">Rho-N domain-containing protein 1, chloroplastic-like isoform X1</fullName>
    </submittedName>
</protein>
<feature type="compositionally biased region" description="Basic and acidic residues" evidence="1">
    <location>
        <begin position="214"/>
        <end position="223"/>
    </location>
</feature>
<evidence type="ECO:0000259" key="2">
    <source>
        <dbReference type="SMART" id="SM00959"/>
    </source>
</evidence>
<dbReference type="GeneID" id="111022735"/>
<dbReference type="PANTHER" id="PTHR34449">
    <property type="entry name" value="RHO TERMINATION FACTOR"/>
    <property type="match status" value="1"/>
</dbReference>
<proteinExistence type="predicted"/>
<dbReference type="KEGG" id="mcha:111022735"/>
<dbReference type="PANTHER" id="PTHR34449:SF5">
    <property type="entry name" value="ATP BINDING _ ATPASE"/>
    <property type="match status" value="1"/>
</dbReference>